<keyword evidence="2" id="KW-1185">Reference proteome</keyword>
<accession>A0A810Q3J4</accession>
<organism evidence="1 2">
    <name type="scientific">Vescimonas fastidiosa</name>
    <dbReference type="NCBI Taxonomy" id="2714353"/>
    <lineage>
        <taxon>Bacteria</taxon>
        <taxon>Bacillati</taxon>
        <taxon>Bacillota</taxon>
        <taxon>Clostridia</taxon>
        <taxon>Eubacteriales</taxon>
        <taxon>Oscillospiraceae</taxon>
        <taxon>Vescimonas</taxon>
    </lineage>
</organism>
<dbReference type="EMBL" id="AP023416">
    <property type="protein sequence ID" value="BCK80021.1"/>
    <property type="molecule type" value="Genomic_DNA"/>
</dbReference>
<evidence type="ECO:0000313" key="1">
    <source>
        <dbReference type="EMBL" id="BCK80021.1"/>
    </source>
</evidence>
<protein>
    <submittedName>
        <fullName evidence="1">Uncharacterized protein</fullName>
    </submittedName>
</protein>
<evidence type="ECO:0000313" key="2">
    <source>
        <dbReference type="Proteomes" id="UP000681343"/>
    </source>
</evidence>
<name>A0A810Q3J4_9FIRM</name>
<dbReference type="KEGG" id="vfa:MM35RIKEN_22130"/>
<gene>
    <name evidence="1" type="ORF">MM35RIKEN_22130</name>
</gene>
<geneLocation type="plasmid" evidence="1 2">
    <name>pMM35_01</name>
</geneLocation>
<keyword evidence="1" id="KW-0614">Plasmid</keyword>
<dbReference type="Proteomes" id="UP000681343">
    <property type="component" value="Plasmid pMM35_01"/>
</dbReference>
<reference evidence="1" key="1">
    <citation type="submission" date="2020-09" db="EMBL/GenBank/DDBJ databases">
        <title>New species isolated from human feces.</title>
        <authorList>
            <person name="Kitahara M."/>
            <person name="Shigeno Y."/>
            <person name="Shime M."/>
            <person name="Matsumoto Y."/>
            <person name="Nakamura S."/>
            <person name="Motooka D."/>
            <person name="Fukuoka S."/>
            <person name="Nishikawa H."/>
            <person name="Benno Y."/>
        </authorList>
    </citation>
    <scope>NUCLEOTIDE SEQUENCE</scope>
    <source>
        <strain evidence="1">MM35</strain>
        <plasmid evidence="1">pMM35_01</plasmid>
    </source>
</reference>
<dbReference type="RefSeq" id="WP_212821853.1">
    <property type="nucleotide sequence ID" value="NZ_AP023416.1"/>
</dbReference>
<proteinExistence type="predicted"/>
<sequence>MFFPMLKGTRLQRVTETKLPGLDRRESAATPGFREMENLCSEGYPALRTRPGRGLVETLKKPNGLLAKDALLWVDGKHLYMNGLEVGPELTDGEKSLVSMGAYVVVFPDKVYVNTQDVTDCGSLECERTAPAGSGLALCDETGTAYSGVTESAGAPEEPREGALWLDLSGTEPVLRQYSREVWTALEGVCVKVQATGIGTGFAAGDGVEVSGCSVARLNGETVLQAADTDWVAFPGTVAGGAVTETAMKLRRFVPEMDYVVQSGNRLWGCKYGMVDGKPVNEIYASKLGDCKNWRCFAGLATDSYAAARGSDGVFTGAVSYLGNPIFFKERCMERVYASGSGAHQIVTTECSGVQKGSARSLQVVGGVLYYLSGDGVQAFDGSLPVCVSQALGAERYHGGVAGCWQEKYYLSALDREEKPSLLVYDSARQLWHREDALRAVDFAGKGTELYALGADGKLWSLHGQSGQAEETFSWQVETGEMGMQSPERKRLTQLFLYLRPEKGQAVTAWVSYDQGETWIRQGQIVGSGGIREQAIAIRPRQCRRLRLRLTGSGQCTLYALTALYEKGSDGL</sequence>
<dbReference type="AlphaFoldDB" id="A0A810Q3J4"/>